<name>A0ABR6WEV2_9BACT</name>
<accession>A0ABR6WEV2</accession>
<organism evidence="2 3">
    <name type="scientific">Spirosoma utsteinense</name>
    <dbReference type="NCBI Taxonomy" id="2585773"/>
    <lineage>
        <taxon>Bacteria</taxon>
        <taxon>Pseudomonadati</taxon>
        <taxon>Bacteroidota</taxon>
        <taxon>Cytophagia</taxon>
        <taxon>Cytophagales</taxon>
        <taxon>Cytophagaceae</taxon>
        <taxon>Spirosoma</taxon>
    </lineage>
</organism>
<dbReference type="Proteomes" id="UP000700732">
    <property type="component" value="Unassembled WGS sequence"/>
</dbReference>
<gene>
    <name evidence="2" type="ORF">FH603_5613</name>
</gene>
<evidence type="ECO:0000313" key="3">
    <source>
        <dbReference type="Proteomes" id="UP000700732"/>
    </source>
</evidence>
<proteinExistence type="predicted"/>
<evidence type="ECO:0008006" key="4">
    <source>
        <dbReference type="Google" id="ProtNLM"/>
    </source>
</evidence>
<evidence type="ECO:0000313" key="2">
    <source>
        <dbReference type="EMBL" id="MBC3795080.1"/>
    </source>
</evidence>
<protein>
    <recommendedName>
        <fullName evidence="4">DUF3592 domain-containing protein</fullName>
    </recommendedName>
</protein>
<keyword evidence="1" id="KW-0812">Transmembrane</keyword>
<keyword evidence="1" id="KW-1133">Transmembrane helix</keyword>
<dbReference type="RefSeq" id="WP_186742204.1">
    <property type="nucleotide sequence ID" value="NZ_VFIA01000077.1"/>
</dbReference>
<keyword evidence="3" id="KW-1185">Reference proteome</keyword>
<sequence length="140" mass="16544">MNNFLQNDLKKWIFLASLFGIIVIIVRFQDENDLKKLNACSRYSIGYVTRATVSKVHYSYAFKGKEYKGRWKIEGKNFKENMNLTMHTYKKYEKSKFLLRIQCEDPTIAKIVWGSNIPDSVSSIPYDGWLSIPQWFKKIE</sequence>
<keyword evidence="1" id="KW-0472">Membrane</keyword>
<reference evidence="2 3" key="1">
    <citation type="submission" date="2019-06" db="EMBL/GenBank/DDBJ databases">
        <title>Spirosoma utsteinense sp. nov. isolated from Antarctic ice-free soils.</title>
        <authorList>
            <person name="Tahon G."/>
        </authorList>
    </citation>
    <scope>NUCLEOTIDE SEQUENCE [LARGE SCALE GENOMIC DNA]</scope>
    <source>
        <strain evidence="2 3">LMG 31447</strain>
    </source>
</reference>
<evidence type="ECO:0000256" key="1">
    <source>
        <dbReference type="SAM" id="Phobius"/>
    </source>
</evidence>
<comment type="caution">
    <text evidence="2">The sequence shown here is derived from an EMBL/GenBank/DDBJ whole genome shotgun (WGS) entry which is preliminary data.</text>
</comment>
<feature type="transmembrane region" description="Helical" evidence="1">
    <location>
        <begin position="12"/>
        <end position="28"/>
    </location>
</feature>
<dbReference type="EMBL" id="VFIA01000077">
    <property type="protein sequence ID" value="MBC3795080.1"/>
    <property type="molecule type" value="Genomic_DNA"/>
</dbReference>